<feature type="compositionally biased region" description="Polar residues" evidence="1">
    <location>
        <begin position="33"/>
        <end position="42"/>
    </location>
</feature>
<evidence type="ECO:0000313" key="3">
    <source>
        <dbReference type="Proteomes" id="UP000011668"/>
    </source>
</evidence>
<dbReference type="EMBL" id="AFRT01006349">
    <property type="protein sequence ID" value="ELU35512.1"/>
    <property type="molecule type" value="Genomic_DNA"/>
</dbReference>
<feature type="region of interest" description="Disordered" evidence="1">
    <location>
        <begin position="17"/>
        <end position="48"/>
    </location>
</feature>
<organism evidence="2 3">
    <name type="scientific">Thanatephorus cucumeris (strain AG1-IA)</name>
    <name type="common">Rice sheath blight fungus</name>
    <name type="synonym">Rhizoctonia solani</name>
    <dbReference type="NCBI Taxonomy" id="983506"/>
    <lineage>
        <taxon>Eukaryota</taxon>
        <taxon>Fungi</taxon>
        <taxon>Dikarya</taxon>
        <taxon>Basidiomycota</taxon>
        <taxon>Agaricomycotina</taxon>
        <taxon>Agaricomycetes</taxon>
        <taxon>Cantharellales</taxon>
        <taxon>Ceratobasidiaceae</taxon>
        <taxon>Rhizoctonia</taxon>
        <taxon>Rhizoctonia solani AG-1</taxon>
    </lineage>
</organism>
<accession>L8WFM0</accession>
<dbReference type="Proteomes" id="UP000011668">
    <property type="component" value="Unassembled WGS sequence"/>
</dbReference>
<name>L8WFM0_THACA</name>
<keyword evidence="3" id="KW-1185">Reference proteome</keyword>
<reference evidence="2 3" key="1">
    <citation type="journal article" date="2013" name="Nat. Commun.">
        <title>The evolution and pathogenic mechanisms of the rice sheath blight pathogen.</title>
        <authorList>
            <person name="Zheng A."/>
            <person name="Lin R."/>
            <person name="Xu L."/>
            <person name="Qin P."/>
            <person name="Tang C."/>
            <person name="Ai P."/>
            <person name="Zhang D."/>
            <person name="Liu Y."/>
            <person name="Sun Z."/>
            <person name="Feng H."/>
            <person name="Wang Y."/>
            <person name="Chen Y."/>
            <person name="Liang X."/>
            <person name="Fu R."/>
            <person name="Li Q."/>
            <person name="Zhang J."/>
            <person name="Yu X."/>
            <person name="Xie Z."/>
            <person name="Ding L."/>
            <person name="Guan P."/>
            <person name="Tang J."/>
            <person name="Liang Y."/>
            <person name="Wang S."/>
            <person name="Deng Q."/>
            <person name="Li S."/>
            <person name="Zhu J."/>
            <person name="Wang L."/>
            <person name="Liu H."/>
            <person name="Li P."/>
        </authorList>
    </citation>
    <scope>NUCLEOTIDE SEQUENCE [LARGE SCALE GENOMIC DNA]</scope>
    <source>
        <strain evidence="3">AG-1 IA</strain>
    </source>
</reference>
<dbReference type="AlphaFoldDB" id="L8WFM0"/>
<comment type="caution">
    <text evidence="2">The sequence shown here is derived from an EMBL/GenBank/DDBJ whole genome shotgun (WGS) entry which is preliminary data.</text>
</comment>
<sequence>MIGEVILQTRRLRLENPLSSTDARSEPSEHSLIRSTQSSTIRLGSCHP</sequence>
<proteinExistence type="predicted"/>
<evidence type="ECO:0000313" key="2">
    <source>
        <dbReference type="EMBL" id="ELU35512.1"/>
    </source>
</evidence>
<feature type="compositionally biased region" description="Basic and acidic residues" evidence="1">
    <location>
        <begin position="23"/>
        <end position="32"/>
    </location>
</feature>
<gene>
    <name evidence="2" type="ORF">AG1IA_10458</name>
</gene>
<evidence type="ECO:0000256" key="1">
    <source>
        <dbReference type="SAM" id="MobiDB-lite"/>
    </source>
</evidence>
<protein>
    <submittedName>
        <fullName evidence="2">Uncharacterized protein</fullName>
    </submittedName>
</protein>
<dbReference type="HOGENOM" id="CLU_3160270_0_0_1"/>